<dbReference type="InterPro" id="IPR018711">
    <property type="entry name" value="NAGPA"/>
</dbReference>
<sequence length="394" mass="40151">MSWNEAVDAAAGNVLAYQTGPGAPMPLQREDRSRYSLPRDARIVAVPNASRTITGRLLTEAPGESGRCESTPGAVTSDGTAQSMELLHAGEAWEVLQRPAILINTNFFDVRPQVSGATWRESGCSVPFGVYFDNSARLQDQSPDAGAEFYSGPKGLTGELEQGWGRLATFIISGDGTAASSIEMIVAPSPFDNAEAEARLADLHGAGRVVTAFSGLSLLHPSGAVDAPDGVRAARSAVAYSPALDRLFFVQAGSSLDRDSGLTQSELRDLLRGLGATMGVQLDSGGSSAMLLNRGSGVHWAGQGVAAGVAPPGACPALPEAVCSPGMGADGSSRAVAGWLGVGSPVIEQPPAPAPELDAGAPGAKPGSGRADDVAPQSDPAHTGSTVSALPLTD</sequence>
<reference evidence="3" key="1">
    <citation type="submission" date="2020-09" db="EMBL/GenBank/DDBJ databases">
        <title>Hoyosella lacisalsi sp. nov., a halotolerant actinobacterium isolated from soil of Lake Gudzhirganskoe.</title>
        <authorList>
            <person name="Yang Q."/>
            <person name="Guo P.Y."/>
            <person name="Liu S.W."/>
            <person name="Li F.N."/>
            <person name="Sun C.H."/>
        </authorList>
    </citation>
    <scope>NUCLEOTIDE SEQUENCE</scope>
    <source>
        <strain evidence="3">G463</strain>
    </source>
</reference>
<evidence type="ECO:0000313" key="3">
    <source>
        <dbReference type="EMBL" id="MBD8505518.1"/>
    </source>
</evidence>
<keyword evidence="3" id="KW-0378">Hydrolase</keyword>
<dbReference type="GO" id="GO:0016798">
    <property type="term" value="F:hydrolase activity, acting on glycosyl bonds"/>
    <property type="evidence" value="ECO:0007669"/>
    <property type="project" value="UniProtKB-KW"/>
</dbReference>
<name>A0A927PKB1_9ACTN</name>
<dbReference type="RefSeq" id="WP_192037942.1">
    <property type="nucleotide sequence ID" value="NZ_JACYWE010000001.1"/>
</dbReference>
<gene>
    <name evidence="3" type="ORF">HT102_03305</name>
</gene>
<accession>A0A927PKB1</accession>
<dbReference type="AlphaFoldDB" id="A0A927PKB1"/>
<dbReference type="EMBL" id="JACYWE010000001">
    <property type="protein sequence ID" value="MBD8505518.1"/>
    <property type="molecule type" value="Genomic_DNA"/>
</dbReference>
<keyword evidence="4" id="KW-1185">Reference proteome</keyword>
<proteinExistence type="predicted"/>
<dbReference type="Proteomes" id="UP000642993">
    <property type="component" value="Unassembled WGS sequence"/>
</dbReference>
<evidence type="ECO:0000313" key="4">
    <source>
        <dbReference type="Proteomes" id="UP000642993"/>
    </source>
</evidence>
<organism evidence="3 4">
    <name type="scientific">Lolliginicoccus lacisalsi</name>
    <dbReference type="NCBI Taxonomy" id="2742202"/>
    <lineage>
        <taxon>Bacteria</taxon>
        <taxon>Bacillati</taxon>
        <taxon>Actinomycetota</taxon>
        <taxon>Actinomycetes</taxon>
        <taxon>Mycobacteriales</taxon>
        <taxon>Hoyosellaceae</taxon>
        <taxon>Lolliginicoccus</taxon>
    </lineage>
</organism>
<feature type="region of interest" description="Disordered" evidence="1">
    <location>
        <begin position="346"/>
        <end position="394"/>
    </location>
</feature>
<evidence type="ECO:0000259" key="2">
    <source>
        <dbReference type="Pfam" id="PF09992"/>
    </source>
</evidence>
<dbReference type="Pfam" id="PF09992">
    <property type="entry name" value="NAGPA"/>
    <property type="match status" value="1"/>
</dbReference>
<feature type="domain" description="Phosphodiester glycosidase" evidence="2">
    <location>
        <begin position="229"/>
        <end position="294"/>
    </location>
</feature>
<protein>
    <submittedName>
        <fullName evidence="3">Phosphodiester glycosidase family protein</fullName>
    </submittedName>
</protein>
<comment type="caution">
    <text evidence="3">The sequence shown here is derived from an EMBL/GenBank/DDBJ whole genome shotgun (WGS) entry which is preliminary data.</text>
</comment>
<evidence type="ECO:0000256" key="1">
    <source>
        <dbReference type="SAM" id="MobiDB-lite"/>
    </source>
</evidence>
<keyword evidence="3" id="KW-0326">Glycosidase</keyword>